<reference evidence="1" key="1">
    <citation type="submission" date="2017-07" db="EMBL/GenBank/DDBJ databases">
        <authorList>
            <person name="Mikheyev A."/>
            <person name="Grau M."/>
        </authorList>
    </citation>
    <scope>NUCLEOTIDE SEQUENCE</scope>
    <source>
        <tissue evidence="1">Venom_gland</tissue>
    </source>
</reference>
<evidence type="ECO:0000313" key="1">
    <source>
        <dbReference type="EMBL" id="LAA45366.1"/>
    </source>
</evidence>
<sequence length="228" mass="24659">MTSRGPDGHLGARLQPFQLLGFTEGFVVLQLMLDLVLGKEELQAALVAVVDTLFLVPHEMLLERRAVFEDLEAIGAEQVARVLMHHPEMGVHFGVERRTVLANLADVGHLPGLVGVLHVLQEHGLALKSPFADLALGGGFVRTVDVLQVTLELEGRGELSVAVLADGVDVHLSVLLVQFDVVLHVVHEPDVILEPLRTVRASEGGWHLGEVEQLAHFAPVPAVVEVVD</sequence>
<dbReference type="EMBL" id="IACJ01060864">
    <property type="protein sequence ID" value="LAA45366.1"/>
    <property type="molecule type" value="Transcribed_RNA"/>
</dbReference>
<reference evidence="1" key="2">
    <citation type="submission" date="2017-11" db="EMBL/GenBank/DDBJ databases">
        <title>Coralsnake Venomics: Analyses of Venom Gland Transcriptomes and Proteomes of Six Brazilian Taxa.</title>
        <authorList>
            <person name="Aird S.D."/>
            <person name="Jorge da Silva N."/>
            <person name="Qiu L."/>
            <person name="Villar-Briones A."/>
            <person name="Aparecida-Saddi V."/>
            <person name="Campos-Telles M.P."/>
            <person name="Grau M."/>
            <person name="Mikheyev A.S."/>
        </authorList>
    </citation>
    <scope>NUCLEOTIDE SEQUENCE</scope>
    <source>
        <tissue evidence="1">Venom_gland</tissue>
    </source>
</reference>
<proteinExistence type="predicted"/>
<accession>A0A2D4FDQ8</accession>
<organism evidence="1">
    <name type="scientific">Micrurus corallinus</name>
    <name type="common">Brazilian coral snake</name>
    <dbReference type="NCBI Taxonomy" id="54390"/>
    <lineage>
        <taxon>Eukaryota</taxon>
        <taxon>Metazoa</taxon>
        <taxon>Chordata</taxon>
        <taxon>Craniata</taxon>
        <taxon>Vertebrata</taxon>
        <taxon>Euteleostomi</taxon>
        <taxon>Lepidosauria</taxon>
        <taxon>Squamata</taxon>
        <taxon>Bifurcata</taxon>
        <taxon>Unidentata</taxon>
        <taxon>Episquamata</taxon>
        <taxon>Toxicofera</taxon>
        <taxon>Serpentes</taxon>
        <taxon>Colubroidea</taxon>
        <taxon>Elapidae</taxon>
        <taxon>Elapinae</taxon>
        <taxon>Micrurus</taxon>
    </lineage>
</organism>
<dbReference type="AlphaFoldDB" id="A0A2D4FDQ8"/>
<name>A0A2D4FDQ8_MICCO</name>
<protein>
    <submittedName>
        <fullName evidence="1">Uncharacterized protein</fullName>
    </submittedName>
</protein>